<gene>
    <name evidence="1" type="ORF">HS088_TW01G00049</name>
</gene>
<name>A0A7J7E0F5_TRIWF</name>
<accession>A0A7J7E0F5</accession>
<evidence type="ECO:0000313" key="1">
    <source>
        <dbReference type="EMBL" id="KAF5752142.1"/>
    </source>
</evidence>
<dbReference type="EMBL" id="JAAARO010000001">
    <property type="protein sequence ID" value="KAF5752142.1"/>
    <property type="molecule type" value="Genomic_DNA"/>
</dbReference>
<dbReference type="Proteomes" id="UP000593562">
    <property type="component" value="Unassembled WGS sequence"/>
</dbReference>
<keyword evidence="2" id="KW-1185">Reference proteome</keyword>
<organism evidence="1 2">
    <name type="scientific">Tripterygium wilfordii</name>
    <name type="common">Thunder God vine</name>
    <dbReference type="NCBI Taxonomy" id="458696"/>
    <lineage>
        <taxon>Eukaryota</taxon>
        <taxon>Viridiplantae</taxon>
        <taxon>Streptophyta</taxon>
        <taxon>Embryophyta</taxon>
        <taxon>Tracheophyta</taxon>
        <taxon>Spermatophyta</taxon>
        <taxon>Magnoliopsida</taxon>
        <taxon>eudicotyledons</taxon>
        <taxon>Gunneridae</taxon>
        <taxon>Pentapetalae</taxon>
        <taxon>rosids</taxon>
        <taxon>fabids</taxon>
        <taxon>Celastrales</taxon>
        <taxon>Celastraceae</taxon>
        <taxon>Tripterygium</taxon>
    </lineage>
</organism>
<reference evidence="1 2" key="1">
    <citation type="journal article" date="2020" name="Nat. Commun.">
        <title>Genome of Tripterygium wilfordii and identification of cytochrome P450 involved in triptolide biosynthesis.</title>
        <authorList>
            <person name="Tu L."/>
            <person name="Su P."/>
            <person name="Zhang Z."/>
            <person name="Gao L."/>
            <person name="Wang J."/>
            <person name="Hu T."/>
            <person name="Zhou J."/>
            <person name="Zhang Y."/>
            <person name="Zhao Y."/>
            <person name="Liu Y."/>
            <person name="Song Y."/>
            <person name="Tong Y."/>
            <person name="Lu Y."/>
            <person name="Yang J."/>
            <person name="Xu C."/>
            <person name="Jia M."/>
            <person name="Peters R.J."/>
            <person name="Huang L."/>
            <person name="Gao W."/>
        </authorList>
    </citation>
    <scope>NUCLEOTIDE SEQUENCE [LARGE SCALE GENOMIC DNA]</scope>
    <source>
        <strain evidence="2">cv. XIE 37</strain>
        <tissue evidence="1">Leaf</tissue>
    </source>
</reference>
<protein>
    <submittedName>
        <fullName evidence="1">Uncharacterized protein</fullName>
    </submittedName>
</protein>
<dbReference type="AlphaFoldDB" id="A0A7J7E0F5"/>
<evidence type="ECO:0000313" key="2">
    <source>
        <dbReference type="Proteomes" id="UP000593562"/>
    </source>
</evidence>
<dbReference type="InParanoid" id="A0A7J7E0F5"/>
<comment type="caution">
    <text evidence="1">The sequence shown here is derived from an EMBL/GenBank/DDBJ whole genome shotgun (WGS) entry which is preliminary data.</text>
</comment>
<sequence>MFEFPNILIRSVKDWERMKPVILGQNGAWRPTIWLRPDTPAPLRLEIERFRHAGLHGSDDPLAVLTM</sequence>
<proteinExistence type="predicted"/>